<evidence type="ECO:0000313" key="3">
    <source>
        <dbReference type="Proteomes" id="UP001431209"/>
    </source>
</evidence>
<gene>
    <name evidence="2" type="ORF">AKO1_014555</name>
</gene>
<protein>
    <submittedName>
        <fullName evidence="2">Uncharacterized protein</fullName>
    </submittedName>
</protein>
<evidence type="ECO:0000256" key="1">
    <source>
        <dbReference type="SAM" id="MobiDB-lite"/>
    </source>
</evidence>
<dbReference type="AlphaFoldDB" id="A0AAW2Z157"/>
<feature type="region of interest" description="Disordered" evidence="1">
    <location>
        <begin position="203"/>
        <end position="236"/>
    </location>
</feature>
<sequence length="348" mass="39478">MSIQISNLCSTPTGINESPQTTNRDSPPLFDHEHLSKIDKNDGWKVDYQAPLEGVKFKSIVEYKTRLEPLSQNLPSAMYAPIIYQMHVTLKVVPENPEAYKKVSQIEFMLANLRVMSGNEEVLKNGRPIVTGSLKVVLAKQKNSVQSNEFIFFGHNKIQFLDCSYHHNKQAFQLQWSFHISNQPTNPFLIVSSTSFKVYARKPNKKRSSADNNSTDEEAVASQQTSLGTKRKRDENERRYEMHFTKSGQQDEGAALVPMTGAVSSDQTSPTQSIPLKKRFKVESLEAEPENPVVAEDLNDDLVHQQKLMQLLDYVKNKKKICFAETAITKMMMVARELYGECSQISKV</sequence>
<dbReference type="Proteomes" id="UP001431209">
    <property type="component" value="Unassembled WGS sequence"/>
</dbReference>
<feature type="region of interest" description="Disordered" evidence="1">
    <location>
        <begin position="1"/>
        <end position="31"/>
    </location>
</feature>
<proteinExistence type="predicted"/>
<evidence type="ECO:0000313" key="2">
    <source>
        <dbReference type="EMBL" id="KAL0483551.1"/>
    </source>
</evidence>
<feature type="compositionally biased region" description="Polar residues" evidence="1">
    <location>
        <begin position="1"/>
        <end position="25"/>
    </location>
</feature>
<dbReference type="EMBL" id="JAOPGA020000966">
    <property type="protein sequence ID" value="KAL0483551.1"/>
    <property type="molecule type" value="Genomic_DNA"/>
</dbReference>
<name>A0AAW2Z157_9EUKA</name>
<reference evidence="2 3" key="1">
    <citation type="submission" date="2024-03" db="EMBL/GenBank/DDBJ databases">
        <title>The Acrasis kona genome and developmental transcriptomes reveal deep origins of eukaryotic multicellular pathways.</title>
        <authorList>
            <person name="Sheikh S."/>
            <person name="Fu C.-J."/>
            <person name="Brown M.W."/>
            <person name="Baldauf S.L."/>
        </authorList>
    </citation>
    <scope>NUCLEOTIDE SEQUENCE [LARGE SCALE GENOMIC DNA]</scope>
    <source>
        <strain evidence="2 3">ATCC MYA-3509</strain>
    </source>
</reference>
<comment type="caution">
    <text evidence="2">The sequence shown here is derived from an EMBL/GenBank/DDBJ whole genome shotgun (WGS) entry which is preliminary data.</text>
</comment>
<organism evidence="2 3">
    <name type="scientific">Acrasis kona</name>
    <dbReference type="NCBI Taxonomy" id="1008807"/>
    <lineage>
        <taxon>Eukaryota</taxon>
        <taxon>Discoba</taxon>
        <taxon>Heterolobosea</taxon>
        <taxon>Tetramitia</taxon>
        <taxon>Eutetramitia</taxon>
        <taxon>Acrasidae</taxon>
        <taxon>Acrasis</taxon>
    </lineage>
</organism>
<keyword evidence="3" id="KW-1185">Reference proteome</keyword>
<accession>A0AAW2Z157</accession>